<dbReference type="SUPFAM" id="SSF48008">
    <property type="entry name" value="GntR ligand-binding domain-like"/>
    <property type="match status" value="1"/>
</dbReference>
<dbReference type="Pfam" id="PF00392">
    <property type="entry name" value="GntR"/>
    <property type="match status" value="1"/>
</dbReference>
<feature type="domain" description="HTH gntR-type" evidence="4">
    <location>
        <begin position="9"/>
        <end position="77"/>
    </location>
</feature>
<dbReference type="SUPFAM" id="SSF46785">
    <property type="entry name" value="Winged helix' DNA-binding domain"/>
    <property type="match status" value="1"/>
</dbReference>
<dbReference type="Proteomes" id="UP000824262">
    <property type="component" value="Unassembled WGS sequence"/>
</dbReference>
<dbReference type="InterPro" id="IPR008920">
    <property type="entry name" value="TF_FadR/GntR_C"/>
</dbReference>
<evidence type="ECO:0000256" key="1">
    <source>
        <dbReference type="ARBA" id="ARBA00023015"/>
    </source>
</evidence>
<dbReference type="SMART" id="SM00895">
    <property type="entry name" value="FCD"/>
    <property type="match status" value="1"/>
</dbReference>
<evidence type="ECO:0000259" key="4">
    <source>
        <dbReference type="PROSITE" id="PS50949"/>
    </source>
</evidence>
<reference evidence="5" key="2">
    <citation type="journal article" date="2021" name="PeerJ">
        <title>Extensive microbial diversity within the chicken gut microbiome revealed by metagenomics and culture.</title>
        <authorList>
            <person name="Gilroy R."/>
            <person name="Ravi A."/>
            <person name="Getino M."/>
            <person name="Pursley I."/>
            <person name="Horton D.L."/>
            <person name="Alikhan N.F."/>
            <person name="Baker D."/>
            <person name="Gharbi K."/>
            <person name="Hall N."/>
            <person name="Watson M."/>
            <person name="Adriaenssens E.M."/>
            <person name="Foster-Nyarko E."/>
            <person name="Jarju S."/>
            <person name="Secka A."/>
            <person name="Antonio M."/>
            <person name="Oren A."/>
            <person name="Chaudhuri R.R."/>
            <person name="La Ragione R."/>
            <person name="Hildebrand F."/>
            <person name="Pallen M.J."/>
        </authorList>
    </citation>
    <scope>NUCLEOTIDE SEQUENCE</scope>
    <source>
        <strain evidence="5">ChiBcolR7-354</strain>
    </source>
</reference>
<comment type="caution">
    <text evidence="5">The sequence shown here is derived from an EMBL/GenBank/DDBJ whole genome shotgun (WGS) entry which is preliminary data.</text>
</comment>
<proteinExistence type="predicted"/>
<dbReference type="PRINTS" id="PR00035">
    <property type="entry name" value="HTHGNTR"/>
</dbReference>
<gene>
    <name evidence="5" type="ORF">IAB77_09660</name>
</gene>
<dbReference type="AlphaFoldDB" id="A0A9D1CUJ7"/>
<dbReference type="EMBL" id="DVGA01000112">
    <property type="protein sequence ID" value="HIQ79505.1"/>
    <property type="molecule type" value="Genomic_DNA"/>
</dbReference>
<evidence type="ECO:0000256" key="2">
    <source>
        <dbReference type="ARBA" id="ARBA00023125"/>
    </source>
</evidence>
<dbReference type="InterPro" id="IPR011711">
    <property type="entry name" value="GntR_C"/>
</dbReference>
<keyword evidence="1" id="KW-0805">Transcription regulation</keyword>
<dbReference type="InterPro" id="IPR036388">
    <property type="entry name" value="WH-like_DNA-bd_sf"/>
</dbReference>
<dbReference type="Gene3D" id="1.20.120.530">
    <property type="entry name" value="GntR ligand-binding domain-like"/>
    <property type="match status" value="1"/>
</dbReference>
<keyword evidence="3" id="KW-0804">Transcription</keyword>
<evidence type="ECO:0000256" key="3">
    <source>
        <dbReference type="ARBA" id="ARBA00023163"/>
    </source>
</evidence>
<dbReference type="InterPro" id="IPR000524">
    <property type="entry name" value="Tscrpt_reg_HTH_GntR"/>
</dbReference>
<keyword evidence="2" id="KW-0238">DNA-binding</keyword>
<evidence type="ECO:0000313" key="5">
    <source>
        <dbReference type="EMBL" id="HIQ79505.1"/>
    </source>
</evidence>
<dbReference type="GO" id="GO:0003700">
    <property type="term" value="F:DNA-binding transcription factor activity"/>
    <property type="evidence" value="ECO:0007669"/>
    <property type="project" value="InterPro"/>
</dbReference>
<dbReference type="PROSITE" id="PS50949">
    <property type="entry name" value="HTH_GNTR"/>
    <property type="match status" value="1"/>
</dbReference>
<dbReference type="SMART" id="SM00345">
    <property type="entry name" value="HTH_GNTR"/>
    <property type="match status" value="1"/>
</dbReference>
<protein>
    <submittedName>
        <fullName evidence="5">FadR family transcriptional regulator</fullName>
    </submittedName>
</protein>
<accession>A0A9D1CUJ7</accession>
<dbReference type="PANTHER" id="PTHR43537:SF49">
    <property type="entry name" value="TRANSCRIPTIONAL REGULATORY PROTEIN"/>
    <property type="match status" value="1"/>
</dbReference>
<sequence length="240" mass="26545">MEFEAISAPTINELFENRLQDMILSGELAIGEKLPTEQELADAMHISKSTVHNGIKSLERKGFLRVTPRHGVHVANYPETGNLDTLVALLKRSGNRLDRQLVKSILQFRESVEGTAVRLLAAEHTTGHILRLRMYIDEFRKAAQGGAGLRELAELLFDYHLYIALKSGNTVIPMVLNGFHDVSLAFWQMWIRQTGTEDAALFLEHFTAFIAANDGDAAMALYRESAAAFMAGAFGDAGSI</sequence>
<dbReference type="PANTHER" id="PTHR43537">
    <property type="entry name" value="TRANSCRIPTIONAL REGULATOR, GNTR FAMILY"/>
    <property type="match status" value="1"/>
</dbReference>
<organism evidence="5 6">
    <name type="scientific">Candidatus Scatomorpha intestinavium</name>
    <dbReference type="NCBI Taxonomy" id="2840922"/>
    <lineage>
        <taxon>Bacteria</taxon>
        <taxon>Bacillati</taxon>
        <taxon>Bacillota</taxon>
        <taxon>Clostridia</taxon>
        <taxon>Eubacteriales</taxon>
        <taxon>Candidatus Scatomorpha</taxon>
    </lineage>
</organism>
<dbReference type="InterPro" id="IPR036390">
    <property type="entry name" value="WH_DNA-bd_sf"/>
</dbReference>
<reference evidence="5" key="1">
    <citation type="submission" date="2020-10" db="EMBL/GenBank/DDBJ databases">
        <authorList>
            <person name="Gilroy R."/>
        </authorList>
    </citation>
    <scope>NUCLEOTIDE SEQUENCE</scope>
    <source>
        <strain evidence="5">ChiBcolR7-354</strain>
    </source>
</reference>
<dbReference type="CDD" id="cd07377">
    <property type="entry name" value="WHTH_GntR"/>
    <property type="match status" value="1"/>
</dbReference>
<dbReference type="Pfam" id="PF07729">
    <property type="entry name" value="FCD"/>
    <property type="match status" value="1"/>
</dbReference>
<dbReference type="GO" id="GO:0003677">
    <property type="term" value="F:DNA binding"/>
    <property type="evidence" value="ECO:0007669"/>
    <property type="project" value="UniProtKB-KW"/>
</dbReference>
<dbReference type="Gene3D" id="1.10.10.10">
    <property type="entry name" value="Winged helix-like DNA-binding domain superfamily/Winged helix DNA-binding domain"/>
    <property type="match status" value="1"/>
</dbReference>
<evidence type="ECO:0000313" key="6">
    <source>
        <dbReference type="Proteomes" id="UP000824262"/>
    </source>
</evidence>
<name>A0A9D1CUJ7_9FIRM</name>